<evidence type="ECO:0000259" key="1">
    <source>
        <dbReference type="Pfam" id="PF04112"/>
    </source>
</evidence>
<gene>
    <name evidence="2" type="ORF">CTOB1V02_LOCUS10234</name>
</gene>
<sequence>MADVALMEGFWTDITKEFRESVQDLDLGEMISDPNFGLLEAISAIELMNPSMDSGIRSVQRVKEPKPPMKFEGFEPFEIVEIMDHTMALFLAYLDGQSVLQTVLTDLYMHEGPMAQLQEPCLHAFNVAVLKLVVLVRDCLGMTVCYHEEDFQMFSVSDLTQKGLPLDGNLPEGKVVSLLRDAEKRAKQRRKKSSGGSDGTAAEEETSSSHSEQDWEGVVQRLQVTRLLFQGLLGSKGTDKPTLKEARGKLNSALDVVK</sequence>
<dbReference type="OrthoDB" id="269405at2759"/>
<dbReference type="PANTHER" id="PTHR21373">
    <property type="entry name" value="GLUCOSE REPRESSIBLE PROTEIN MAK10"/>
    <property type="match status" value="1"/>
</dbReference>
<evidence type="ECO:0000313" key="2">
    <source>
        <dbReference type="EMBL" id="CAD7232398.1"/>
    </source>
</evidence>
<dbReference type="EMBL" id="OB664624">
    <property type="protein sequence ID" value="CAD7232398.1"/>
    <property type="molecule type" value="Genomic_DNA"/>
</dbReference>
<organism evidence="2">
    <name type="scientific">Cyprideis torosa</name>
    <dbReference type="NCBI Taxonomy" id="163714"/>
    <lineage>
        <taxon>Eukaryota</taxon>
        <taxon>Metazoa</taxon>
        <taxon>Ecdysozoa</taxon>
        <taxon>Arthropoda</taxon>
        <taxon>Crustacea</taxon>
        <taxon>Oligostraca</taxon>
        <taxon>Ostracoda</taxon>
        <taxon>Podocopa</taxon>
        <taxon>Podocopida</taxon>
        <taxon>Cytherocopina</taxon>
        <taxon>Cytheroidea</taxon>
        <taxon>Cytherideidae</taxon>
        <taxon>Cyprideis</taxon>
    </lineage>
</organism>
<dbReference type="AlphaFoldDB" id="A0A7R8ZPL6"/>
<accession>A0A7R8ZPL6</accession>
<protein>
    <recommendedName>
        <fullName evidence="1">NAA35-like N-terminal domain-containing protein</fullName>
    </recommendedName>
</protein>
<feature type="non-terminal residue" evidence="2">
    <location>
        <position position="1"/>
    </location>
</feature>
<reference evidence="2" key="1">
    <citation type="submission" date="2020-11" db="EMBL/GenBank/DDBJ databases">
        <authorList>
            <person name="Tran Van P."/>
        </authorList>
    </citation>
    <scope>NUCLEOTIDE SEQUENCE</scope>
</reference>
<dbReference type="InterPro" id="IPR007244">
    <property type="entry name" value="Naa35_N"/>
</dbReference>
<dbReference type="Pfam" id="PF04112">
    <property type="entry name" value="Mak10"/>
    <property type="match status" value="1"/>
</dbReference>
<proteinExistence type="predicted"/>
<feature type="domain" description="NAA35-like N-terminal" evidence="1">
    <location>
        <begin position="28"/>
        <end position="155"/>
    </location>
</feature>
<dbReference type="GO" id="GO:0031417">
    <property type="term" value="C:NatC complex"/>
    <property type="evidence" value="ECO:0007669"/>
    <property type="project" value="InterPro"/>
</dbReference>
<name>A0A7R8ZPL6_9CRUS</name>
<dbReference type="InterPro" id="IPR057983">
    <property type="entry name" value="NAA35-like_N"/>
</dbReference>
<dbReference type="PANTHER" id="PTHR21373:SF0">
    <property type="entry name" value="N-ALPHA-ACETYLTRANSFERASE 35, NATC AUXILIARY SUBUNIT"/>
    <property type="match status" value="1"/>
</dbReference>